<organism evidence="1 2">
    <name type="scientific">Alterirhizorhabdus solaris</name>
    <dbReference type="NCBI Taxonomy" id="2529389"/>
    <lineage>
        <taxon>Bacteria</taxon>
        <taxon>Pseudomonadati</taxon>
        <taxon>Pseudomonadota</taxon>
        <taxon>Alphaproteobacteria</taxon>
        <taxon>Sphingomonadales</taxon>
        <taxon>Rhizorhabdaceae</taxon>
        <taxon>Alterirhizorhabdus</taxon>
    </lineage>
</organism>
<dbReference type="RefSeq" id="WP_145154625.1">
    <property type="nucleotide sequence ID" value="NZ_VNIM01000093.1"/>
</dbReference>
<proteinExistence type="predicted"/>
<comment type="caution">
    <text evidence="1">The sequence shown here is derived from an EMBL/GenBank/DDBJ whole genome shotgun (WGS) entry which is preliminary data.</text>
</comment>
<accession>A0A558QVX1</accession>
<gene>
    <name evidence="1" type="ORF">FOY91_17275</name>
</gene>
<protein>
    <submittedName>
        <fullName evidence="1">Uncharacterized protein</fullName>
    </submittedName>
</protein>
<evidence type="ECO:0000313" key="2">
    <source>
        <dbReference type="Proteomes" id="UP000318681"/>
    </source>
</evidence>
<evidence type="ECO:0000313" key="1">
    <source>
        <dbReference type="EMBL" id="TVV71268.1"/>
    </source>
</evidence>
<name>A0A558QVX1_9SPHN</name>
<reference evidence="1 2" key="1">
    <citation type="submission" date="2019-07" db="EMBL/GenBank/DDBJ databases">
        <title>Sphingomonas solaris sp. nov., isolated from a solar panel from Boston, Massachusetts.</title>
        <authorList>
            <person name="Tanner K."/>
            <person name="Pascual J."/>
            <person name="Mancuso C."/>
            <person name="Pereto J."/>
            <person name="Khalil A."/>
            <person name="Vilanova C."/>
        </authorList>
    </citation>
    <scope>NUCLEOTIDE SEQUENCE [LARGE SCALE GENOMIC DNA]</scope>
    <source>
        <strain evidence="1 2">R4DWN</strain>
    </source>
</reference>
<dbReference type="OrthoDB" id="7563269at2"/>
<dbReference type="AlphaFoldDB" id="A0A558QVX1"/>
<keyword evidence="2" id="KW-1185">Reference proteome</keyword>
<sequence length="286" mass="29628">MAFGNNSTLISSATVTNIEANGTSNETFFGQDGRADAFVIADGTVGDDAITNFDVNDTIITGKKIFDGNNDGYIDFGPNNVLDVDRTGSGVGRAGEDQISVSGNGADFVTTIRYLGTKDGGFAYGAADVRDNFLGHFTKGFDNAAGSTGGDASVSGFAFKYDNQVADTTYDFGKGQSVLLLDNATGLNFGGDTITKFGNDDLLVTTSKLYDSDNSGVVTFGKNLVLDISGSEGPLASDPAGGPGGQLDLGATRAKSGLTFLGEKTIEDSTYYYYGTSHSTVDLSFA</sequence>
<dbReference type="EMBL" id="VNIM01000093">
    <property type="protein sequence ID" value="TVV71268.1"/>
    <property type="molecule type" value="Genomic_DNA"/>
</dbReference>
<dbReference type="Proteomes" id="UP000318681">
    <property type="component" value="Unassembled WGS sequence"/>
</dbReference>